<comment type="cofactor">
    <cofactor evidence="1 3">
        <name>pyridoxal 5'-phosphate</name>
        <dbReference type="ChEBI" id="CHEBI:597326"/>
    </cofactor>
</comment>
<name>A0A8H5GPK5_9AGAR</name>
<dbReference type="GO" id="GO:0005737">
    <property type="term" value="C:cytoplasm"/>
    <property type="evidence" value="ECO:0007669"/>
    <property type="project" value="TreeGrafter"/>
</dbReference>
<gene>
    <name evidence="4" type="ORF">D9758_002870</name>
</gene>
<keyword evidence="5" id="KW-1185">Reference proteome</keyword>
<sequence length="108" mass="11901">MRLGWLPGMRNLDAIDVSIGAGPPEADIQYYADKIHKVGGKLLVDSTYAPPPLQYPFNFGADIIMYSAIKYLGGHSDLLAGVLVVKTQEEWHTVTRSSDPHDNECVDE</sequence>
<dbReference type="GO" id="GO:0016846">
    <property type="term" value="F:carbon-sulfur lyase activity"/>
    <property type="evidence" value="ECO:0007669"/>
    <property type="project" value="TreeGrafter"/>
</dbReference>
<evidence type="ECO:0000313" key="5">
    <source>
        <dbReference type="Proteomes" id="UP000559256"/>
    </source>
</evidence>
<dbReference type="Pfam" id="PF01053">
    <property type="entry name" value="Cys_Met_Meta_PP"/>
    <property type="match status" value="1"/>
</dbReference>
<evidence type="ECO:0000313" key="4">
    <source>
        <dbReference type="EMBL" id="KAF5368866.1"/>
    </source>
</evidence>
<dbReference type="OrthoDB" id="3512640at2759"/>
<dbReference type="PANTHER" id="PTHR11808">
    <property type="entry name" value="TRANS-SULFURATION ENZYME FAMILY MEMBER"/>
    <property type="match status" value="1"/>
</dbReference>
<protein>
    <recommendedName>
        <fullName evidence="6">Gamma-cystathionase</fullName>
    </recommendedName>
</protein>
<dbReference type="InterPro" id="IPR000277">
    <property type="entry name" value="Cys/Met-Metab_PyrdxlP-dep_enz"/>
</dbReference>
<dbReference type="PANTHER" id="PTHR11808:SF35">
    <property type="entry name" value="CYSTATHIONINE GAMMA-SYNTHASE (AFU_ORTHOLOGUE AFUA_7G01590)"/>
    <property type="match status" value="1"/>
</dbReference>
<dbReference type="GO" id="GO:0019346">
    <property type="term" value="P:transsulfuration"/>
    <property type="evidence" value="ECO:0007669"/>
    <property type="project" value="InterPro"/>
</dbReference>
<evidence type="ECO:0008006" key="6">
    <source>
        <dbReference type="Google" id="ProtNLM"/>
    </source>
</evidence>
<dbReference type="InterPro" id="IPR015424">
    <property type="entry name" value="PyrdxlP-dep_Trfase"/>
</dbReference>
<dbReference type="InterPro" id="IPR015421">
    <property type="entry name" value="PyrdxlP-dep_Trfase_major"/>
</dbReference>
<dbReference type="SUPFAM" id="SSF53383">
    <property type="entry name" value="PLP-dependent transferases"/>
    <property type="match status" value="1"/>
</dbReference>
<proteinExistence type="inferred from homology"/>
<evidence type="ECO:0000256" key="3">
    <source>
        <dbReference type="RuleBase" id="RU362118"/>
    </source>
</evidence>
<evidence type="ECO:0000256" key="2">
    <source>
        <dbReference type="ARBA" id="ARBA00022898"/>
    </source>
</evidence>
<evidence type="ECO:0000256" key="1">
    <source>
        <dbReference type="ARBA" id="ARBA00001933"/>
    </source>
</evidence>
<organism evidence="4 5">
    <name type="scientific">Tetrapyrgos nigripes</name>
    <dbReference type="NCBI Taxonomy" id="182062"/>
    <lineage>
        <taxon>Eukaryota</taxon>
        <taxon>Fungi</taxon>
        <taxon>Dikarya</taxon>
        <taxon>Basidiomycota</taxon>
        <taxon>Agaricomycotina</taxon>
        <taxon>Agaricomycetes</taxon>
        <taxon>Agaricomycetidae</taxon>
        <taxon>Agaricales</taxon>
        <taxon>Marasmiineae</taxon>
        <taxon>Marasmiaceae</taxon>
        <taxon>Tetrapyrgos</taxon>
    </lineage>
</organism>
<reference evidence="4 5" key="1">
    <citation type="journal article" date="2020" name="ISME J.">
        <title>Uncovering the hidden diversity of litter-decomposition mechanisms in mushroom-forming fungi.</title>
        <authorList>
            <person name="Floudas D."/>
            <person name="Bentzer J."/>
            <person name="Ahren D."/>
            <person name="Johansson T."/>
            <person name="Persson P."/>
            <person name="Tunlid A."/>
        </authorList>
    </citation>
    <scope>NUCLEOTIDE SEQUENCE [LARGE SCALE GENOMIC DNA]</scope>
    <source>
        <strain evidence="4 5">CBS 291.85</strain>
    </source>
</reference>
<dbReference type="GO" id="GO:0030170">
    <property type="term" value="F:pyridoxal phosphate binding"/>
    <property type="evidence" value="ECO:0007669"/>
    <property type="project" value="InterPro"/>
</dbReference>
<dbReference type="Proteomes" id="UP000559256">
    <property type="component" value="Unassembled WGS sequence"/>
</dbReference>
<comment type="caution">
    <text evidence="4">The sequence shown here is derived from an EMBL/GenBank/DDBJ whole genome shotgun (WGS) entry which is preliminary data.</text>
</comment>
<dbReference type="AlphaFoldDB" id="A0A8H5GPK5"/>
<comment type="similarity">
    <text evidence="3">Belongs to the trans-sulfuration enzymes family.</text>
</comment>
<dbReference type="EMBL" id="JAACJM010000014">
    <property type="protein sequence ID" value="KAF5368866.1"/>
    <property type="molecule type" value="Genomic_DNA"/>
</dbReference>
<keyword evidence="2 3" id="KW-0663">Pyridoxal phosphate</keyword>
<dbReference type="Gene3D" id="3.40.640.10">
    <property type="entry name" value="Type I PLP-dependent aspartate aminotransferase-like (Major domain)"/>
    <property type="match status" value="1"/>
</dbReference>
<accession>A0A8H5GPK5</accession>